<sequence>MSKLISGIYSKGPSDYSAERRARIVQEQSQKAWRERGIAMIPVDDLVSDWDRQAVTNIANRLYGGRRDAK</sequence>
<dbReference type="AlphaFoldDB" id="A0A0P1EZ07"/>
<reference evidence="1 2" key="1">
    <citation type="submission" date="2015-09" db="EMBL/GenBank/DDBJ databases">
        <authorList>
            <consortium name="Swine Surveillance"/>
        </authorList>
    </citation>
    <scope>NUCLEOTIDE SEQUENCE [LARGE SCALE GENOMIC DNA]</scope>
    <source>
        <strain evidence="1 2">CECT 5294</strain>
    </source>
</reference>
<evidence type="ECO:0000313" key="2">
    <source>
        <dbReference type="Proteomes" id="UP000051298"/>
    </source>
</evidence>
<gene>
    <name evidence="1" type="ORF">THS5294_01546</name>
</gene>
<protein>
    <submittedName>
        <fullName evidence="1">Uncharacterized protein</fullName>
    </submittedName>
</protein>
<dbReference type="EMBL" id="CYRX01000025">
    <property type="protein sequence ID" value="CUH60257.1"/>
    <property type="molecule type" value="Genomic_DNA"/>
</dbReference>
<organism evidence="1 2">
    <name type="scientific">Thalassobacter stenotrophicus</name>
    <dbReference type="NCBI Taxonomy" id="266809"/>
    <lineage>
        <taxon>Bacteria</taxon>
        <taxon>Pseudomonadati</taxon>
        <taxon>Pseudomonadota</taxon>
        <taxon>Alphaproteobacteria</taxon>
        <taxon>Rhodobacterales</taxon>
        <taxon>Roseobacteraceae</taxon>
        <taxon>Thalassobacter</taxon>
    </lineage>
</organism>
<evidence type="ECO:0000313" key="1">
    <source>
        <dbReference type="EMBL" id="CUH60257.1"/>
    </source>
</evidence>
<dbReference type="RefSeq" id="WP_058123276.1">
    <property type="nucleotide sequence ID" value="NZ_CYRX01000025.1"/>
</dbReference>
<name>A0A0P1EZ07_9RHOB</name>
<proteinExistence type="predicted"/>
<dbReference type="Proteomes" id="UP000051298">
    <property type="component" value="Unassembled WGS sequence"/>
</dbReference>
<accession>A0A0P1EZ07</accession>